<reference evidence="3" key="1">
    <citation type="submission" date="2024-04" db="EMBL/GenBank/DDBJ databases">
        <authorList>
            <person name="Hoffpauir A."/>
            <person name="Koss R."/>
            <person name="Kumar R."/>
            <person name="Plichta A."/>
            <person name="Rodrigues L."/>
            <person name="Hutchison K.W."/>
            <person name="Molloy S.D."/>
            <person name="Viland M.D."/>
            <person name="Lewis C.M."/>
            <person name="Garlena R.A."/>
            <person name="Russell D.A."/>
            <person name="Jacobs-Sera D."/>
            <person name="Hatfull G.F."/>
        </authorList>
    </citation>
    <scope>NUCLEOTIDE SEQUENCE</scope>
</reference>
<gene>
    <name evidence="3" type="primary">25</name>
    <name evidence="3" type="ORF">SEA_LILBIB_25</name>
</gene>
<keyword evidence="2" id="KW-0812">Transmembrane</keyword>
<name>A0AAU8GMC2_9VIRU</name>
<evidence type="ECO:0000313" key="3">
    <source>
        <dbReference type="EMBL" id="XCH42663.1"/>
    </source>
</evidence>
<sequence>MAAGKEVGRLSIKVTPDLDGFYREVKRAVDWAEGQRAEVKVTADTSAFRREVAAATRNLPDAEVKVKYDRSLISQVNQTRRSFFNATKAAKDFGDSTSFLSKSPDMTWGTVFLAIAALAAPAIGGVAALLAGLPSLFAAAGAGATTLALGLEGIKEAGELSGLFSVDDRGDMHFGEALQGLRDGIGDVFKAGLTPLFQQWIGMIPQLQSGFEGIAQSMVDITAGITNALTSTGGMQAILEGTGQLFHGLTPVIENATTSFLKLSAAGAGAFDKLLAPLEKYSVQFDAIVDRLVSSGAFESAMQGLSTVLDSLLTQFGRIFEVGVEQFGKMGEPIATFFNGIGDAVVALMPGLTALSNLILGTLGTALTALAPAIEAATPGFVSLANTLGTLFSGSLKALAPVLEQVGATLSTTLVTAMEQLAPILPQLATSFAQLTNAVVTGLGPILPQLATSFGELAGQFLLLTPSILNLLTTGIIPMVPQFLALWQASMPLTQTFLAMAPAVLRLANMFLLLVTPLVGIASKLAAAGAAFVLFMADIQNSAARGWATVQAVFQTGVAAISGLLSSLSGTLSGIWDGVTTAASAAWNTVVSTVQSAWTQVVAAVTAGVDQAASYVATLPGKIASALAGLAAIGAQAGRDLVQGIINGISGMVGAAVAKARELASSVAGAVKGFLGIHSPSKLMDEYGRYTGQGFINGLGSTQGELVGTAREVMQAVAEVFGDSKNVTINFNFGEAQKQLSGLQTTLQDTATASTALTSELTAPTADLTSGSSLLSGDVKNQLDELKLAYDQLELQRKQLKVDKNAAGTKEEKKAIQDQIDQIQAQKDQIALEKDKLKLQQQQTGQMGEQKTLAQFLGEQIASTWQQGTDAVAGFARANLDQAMGDLGIGGGALTNGLNAALDWGTQAVGNIMNIQVNSVDDAIAVKNNEVNKQALTYTRR</sequence>
<dbReference type="EMBL" id="PP750957">
    <property type="protein sequence ID" value="XCH42663.1"/>
    <property type="molecule type" value="Genomic_DNA"/>
</dbReference>
<feature type="transmembrane region" description="Helical" evidence="2">
    <location>
        <begin position="108"/>
        <end position="130"/>
    </location>
</feature>
<keyword evidence="2" id="KW-0472">Membrane</keyword>
<accession>A0AAU8GMC2</accession>
<keyword evidence="2" id="KW-1133">Transmembrane helix</keyword>
<feature type="transmembrane region" description="Helical" evidence="2">
    <location>
        <begin position="468"/>
        <end position="490"/>
    </location>
</feature>
<protein>
    <submittedName>
        <fullName evidence="3">Tape measure protein</fullName>
    </submittedName>
</protein>
<feature type="coiled-coil region" evidence="1">
    <location>
        <begin position="776"/>
        <end position="843"/>
    </location>
</feature>
<evidence type="ECO:0000256" key="1">
    <source>
        <dbReference type="SAM" id="Coils"/>
    </source>
</evidence>
<organism evidence="3">
    <name type="scientific">Mycobacterium phage LilBib</name>
    <dbReference type="NCBI Taxonomy" id="3136622"/>
    <lineage>
        <taxon>Viruses</taxon>
    </lineage>
</organism>
<feature type="transmembrane region" description="Helical" evidence="2">
    <location>
        <begin position="510"/>
        <end position="535"/>
    </location>
</feature>
<evidence type="ECO:0000256" key="2">
    <source>
        <dbReference type="SAM" id="Phobius"/>
    </source>
</evidence>
<proteinExistence type="predicted"/>
<keyword evidence="1" id="KW-0175">Coiled coil</keyword>